<protein>
    <submittedName>
        <fullName evidence="2">Uncharacterized protein</fullName>
    </submittedName>
</protein>
<comment type="caution">
    <text evidence="2">The sequence shown here is derived from an EMBL/GenBank/DDBJ whole genome shotgun (WGS) entry which is preliminary data.</text>
</comment>
<organism evidence="2 3">
    <name type="scientific">Ochrobactrum vermis</name>
    <dbReference type="NCBI Taxonomy" id="1827297"/>
    <lineage>
        <taxon>Bacteria</taxon>
        <taxon>Pseudomonadati</taxon>
        <taxon>Pseudomonadota</taxon>
        <taxon>Alphaproteobacteria</taxon>
        <taxon>Hyphomicrobiales</taxon>
        <taxon>Brucellaceae</taxon>
        <taxon>Brucella/Ochrobactrum group</taxon>
        <taxon>Ochrobactrum</taxon>
    </lineage>
</organism>
<dbReference type="Proteomes" id="UP001375812">
    <property type="component" value="Unassembled WGS sequence"/>
</dbReference>
<name>A0ABU8PH48_9HYPH</name>
<dbReference type="EMBL" id="JBBGZH010000002">
    <property type="protein sequence ID" value="MEJ5021406.1"/>
    <property type="molecule type" value="Genomic_DNA"/>
</dbReference>
<evidence type="ECO:0000313" key="2">
    <source>
        <dbReference type="EMBL" id="MEJ5021406.1"/>
    </source>
</evidence>
<gene>
    <name evidence="2" type="ORF">WH297_16970</name>
</gene>
<sequence length="139" mass="15811">MTADEKETDIRLRSVASPHEAVIELKLGDGRTAKDLRDTIENQLVKKYMAAEHSRAGAMMVTLANDRKWDHPDEGRRINVDELFSLLREEAERIEEALGGAVAIAIHFLDLRPRLPLENDRNRKRVEKKQLSKAKGEAD</sequence>
<feature type="region of interest" description="Disordered" evidence="1">
    <location>
        <begin position="119"/>
        <end position="139"/>
    </location>
</feature>
<evidence type="ECO:0000313" key="3">
    <source>
        <dbReference type="Proteomes" id="UP001375812"/>
    </source>
</evidence>
<accession>A0ABU8PH48</accession>
<keyword evidence="3" id="KW-1185">Reference proteome</keyword>
<evidence type="ECO:0000256" key="1">
    <source>
        <dbReference type="SAM" id="MobiDB-lite"/>
    </source>
</evidence>
<feature type="compositionally biased region" description="Basic and acidic residues" evidence="1">
    <location>
        <begin position="128"/>
        <end position="139"/>
    </location>
</feature>
<proteinExistence type="predicted"/>
<reference evidence="2 3" key="1">
    <citation type="submission" date="2023-12" db="EMBL/GenBank/DDBJ databases">
        <title>Gut-associated functions are favored during microbiome assembly across C. elegans life.</title>
        <authorList>
            <person name="Zimmermann J."/>
        </authorList>
    </citation>
    <scope>NUCLEOTIDE SEQUENCE [LARGE SCALE GENOMIC DNA]</scope>
    <source>
        <strain evidence="2 3">MYb71</strain>
    </source>
</reference>
<dbReference type="RefSeq" id="WP_210201109.1">
    <property type="nucleotide sequence ID" value="NZ_JBBGZH010000002.1"/>
</dbReference>